<organism evidence="1">
    <name type="scientific">uncultured Caudovirales phage</name>
    <dbReference type="NCBI Taxonomy" id="2100421"/>
    <lineage>
        <taxon>Viruses</taxon>
        <taxon>Duplodnaviria</taxon>
        <taxon>Heunggongvirae</taxon>
        <taxon>Uroviricota</taxon>
        <taxon>Caudoviricetes</taxon>
        <taxon>Peduoviridae</taxon>
        <taxon>Maltschvirus</taxon>
        <taxon>Maltschvirus maltsch</taxon>
    </lineage>
</organism>
<accession>A0A2H4JDK0</accession>
<dbReference type="EMBL" id="MF417971">
    <property type="protein sequence ID" value="ASN72749.1"/>
    <property type="molecule type" value="Genomic_DNA"/>
</dbReference>
<evidence type="ECO:0000313" key="1">
    <source>
        <dbReference type="EMBL" id="ASN72749.1"/>
    </source>
</evidence>
<name>A0A2H4JDK0_9CAUD</name>
<dbReference type="NCBIfam" id="TIGR01634">
    <property type="entry name" value="tail_P2_I"/>
    <property type="match status" value="1"/>
</dbReference>
<reference evidence="1" key="1">
    <citation type="submission" date="2017-06" db="EMBL/GenBank/DDBJ databases">
        <title>Novel phages from South African skin metaviromes.</title>
        <authorList>
            <person name="van Zyl L.J."/>
            <person name="Abrahams Y."/>
            <person name="Stander E.A."/>
            <person name="Kirby B.M."/>
            <person name="Clavaud C."/>
            <person name="Farcet C."/>
            <person name="Breton L."/>
            <person name="Trindade M.I."/>
        </authorList>
    </citation>
    <scope>NUCLEOTIDE SEQUENCE</scope>
</reference>
<proteinExistence type="predicted"/>
<evidence type="ECO:0008006" key="2">
    <source>
        <dbReference type="Google" id="ProtNLM"/>
    </source>
</evidence>
<gene>
    <name evidence="1" type="ORF">3S19_2</name>
</gene>
<dbReference type="Pfam" id="PF09684">
    <property type="entry name" value="Tail_P2_I"/>
    <property type="match status" value="1"/>
</dbReference>
<sequence>MSDDLEAPRLSLLPANRSLVEAGLDLAFAKLLERIEPPFPELMDPQATPAAFLPYLAADRGVSEWEPTAPESEKRATVASIWAIRRLGGTRKALELAVESMGLLPEVIAWHKETPDGSPYGLRVVARALGAFDAESNRRLSLRLADAKAERDVLALTIVSEVQGRLYYGAAVSCGGITTIYPYSERESEVTGPLYYGAGLIETTTTTVYPQ</sequence>
<dbReference type="InterPro" id="IPR006521">
    <property type="entry name" value="Tail_protein_I"/>
</dbReference>
<protein>
    <recommendedName>
        <fullName evidence="2">Phage tail protein I</fullName>
    </recommendedName>
</protein>